<dbReference type="Pfam" id="PF00406">
    <property type="entry name" value="ADK"/>
    <property type="match status" value="1"/>
</dbReference>
<dbReference type="Proteomes" id="UP000472273">
    <property type="component" value="Unplaced"/>
</dbReference>
<dbReference type="SUPFAM" id="SSF52540">
    <property type="entry name" value="P-loop containing nucleoside triphosphate hydrolases"/>
    <property type="match status" value="1"/>
</dbReference>
<dbReference type="CDD" id="cd01428">
    <property type="entry name" value="ADK"/>
    <property type="match status" value="1"/>
</dbReference>
<dbReference type="AlphaFoldDB" id="A0A670ZV26"/>
<keyword evidence="7" id="KW-1185">Reference proteome</keyword>
<organism evidence="6 7">
    <name type="scientific">Pseudonaja textilis</name>
    <name type="common">Eastern brown snake</name>
    <dbReference type="NCBI Taxonomy" id="8673"/>
    <lineage>
        <taxon>Eukaryota</taxon>
        <taxon>Metazoa</taxon>
        <taxon>Chordata</taxon>
        <taxon>Craniata</taxon>
        <taxon>Vertebrata</taxon>
        <taxon>Euteleostomi</taxon>
        <taxon>Lepidosauria</taxon>
        <taxon>Squamata</taxon>
        <taxon>Bifurcata</taxon>
        <taxon>Unidentata</taxon>
        <taxon>Episquamata</taxon>
        <taxon>Toxicofera</taxon>
        <taxon>Serpentes</taxon>
        <taxon>Colubroidea</taxon>
        <taxon>Elapidae</taxon>
        <taxon>Hydrophiinae</taxon>
        <taxon>Pseudonaja</taxon>
    </lineage>
</organism>
<dbReference type="InterPro" id="IPR000850">
    <property type="entry name" value="Adenylat/UMP-CMP_kin"/>
</dbReference>
<protein>
    <submittedName>
        <fullName evidence="6">Uncharacterized protein</fullName>
    </submittedName>
</protein>
<dbReference type="InterPro" id="IPR027417">
    <property type="entry name" value="P-loop_NTPase"/>
</dbReference>
<dbReference type="SUPFAM" id="SSF57774">
    <property type="entry name" value="Microbial and mitochondrial ADK, insert 'zinc finger' domain"/>
    <property type="match status" value="1"/>
</dbReference>
<keyword evidence="2 5" id="KW-0808">Transferase</keyword>
<reference evidence="6" key="2">
    <citation type="submission" date="2025-09" db="UniProtKB">
        <authorList>
            <consortium name="Ensembl"/>
        </authorList>
    </citation>
    <scope>IDENTIFICATION</scope>
</reference>
<dbReference type="PRINTS" id="PR00094">
    <property type="entry name" value="ADENYLTKNASE"/>
</dbReference>
<accession>A0A670ZV26</accession>
<evidence type="ECO:0000256" key="4">
    <source>
        <dbReference type="ARBA" id="ARBA00022777"/>
    </source>
</evidence>
<evidence type="ECO:0000313" key="6">
    <source>
        <dbReference type="Ensembl" id="ENSPTXP00000026595.1"/>
    </source>
</evidence>
<dbReference type="OMA" id="ANICFGD"/>
<dbReference type="InterPro" id="IPR036193">
    <property type="entry name" value="ADK_active_lid_dom_sf"/>
</dbReference>
<reference evidence="6" key="1">
    <citation type="submission" date="2025-08" db="UniProtKB">
        <authorList>
            <consortium name="Ensembl"/>
        </authorList>
    </citation>
    <scope>IDENTIFICATION</scope>
</reference>
<evidence type="ECO:0000256" key="2">
    <source>
        <dbReference type="ARBA" id="ARBA00022679"/>
    </source>
</evidence>
<gene>
    <name evidence="6" type="primary">LOC113450648</name>
</gene>
<evidence type="ECO:0000313" key="7">
    <source>
        <dbReference type="Proteomes" id="UP000472273"/>
    </source>
</evidence>
<evidence type="ECO:0000256" key="1">
    <source>
        <dbReference type="ARBA" id="ARBA00007220"/>
    </source>
</evidence>
<evidence type="ECO:0000256" key="5">
    <source>
        <dbReference type="RuleBase" id="RU003330"/>
    </source>
</evidence>
<evidence type="ECO:0000256" key="3">
    <source>
        <dbReference type="ARBA" id="ARBA00022741"/>
    </source>
</evidence>
<dbReference type="GO" id="GO:0004017">
    <property type="term" value="F:AMP kinase activity"/>
    <property type="evidence" value="ECO:0007669"/>
    <property type="project" value="InterPro"/>
</dbReference>
<keyword evidence="4 5" id="KW-0418">Kinase</keyword>
<name>A0A670ZV26_PSETE</name>
<dbReference type="PANTHER" id="PTHR23359">
    <property type="entry name" value="NUCLEOTIDE KINASE"/>
    <property type="match status" value="1"/>
</dbReference>
<dbReference type="HAMAP" id="MF_00235">
    <property type="entry name" value="Adenylate_kinase_Adk"/>
    <property type="match status" value="1"/>
</dbReference>
<proteinExistence type="inferred from homology"/>
<dbReference type="GO" id="GO:0005524">
    <property type="term" value="F:ATP binding"/>
    <property type="evidence" value="ECO:0007669"/>
    <property type="project" value="InterPro"/>
</dbReference>
<keyword evidence="3" id="KW-0547">Nucleotide-binding</keyword>
<dbReference type="Gene3D" id="3.40.50.300">
    <property type="entry name" value="P-loop containing nucleotide triphosphate hydrolases"/>
    <property type="match status" value="1"/>
</dbReference>
<sequence length="221" mass="25335">SRPRSNAPFTPRIVLLGPPGSGKSLQAALLSQKYGLANICFGDLLREKMAGNLGVGEFIRPALERGHPVNDEIALHVLQERLEQADCRTYGWVLHGFPRDVDQALLFRQMGVEPNRVFFLNLPTELGLQRICQRATDPATGERYHTLYKPPVEEEVHRRLRRHPKDNPLWVERKTDIYSHQLPDLEEHYEDSICLNADQDPYTVFEYIESCLVKPLPICKL</sequence>
<dbReference type="GeneTree" id="ENSGT00940000164784"/>
<comment type="similarity">
    <text evidence="1 5">Belongs to the adenylate kinase family.</text>
</comment>
<dbReference type="Ensembl" id="ENSPTXT00000027409.1">
    <property type="protein sequence ID" value="ENSPTXP00000026595.1"/>
    <property type="gene ID" value="ENSPTXG00000018384.1"/>
</dbReference>